<dbReference type="Pfam" id="PF04304">
    <property type="entry name" value="DUF454"/>
    <property type="match status" value="1"/>
</dbReference>
<dbReference type="InterPro" id="IPR007401">
    <property type="entry name" value="DUF454"/>
</dbReference>
<organism evidence="2 3">
    <name type="scientific">Sphingopyxis indica</name>
    <dbReference type="NCBI Taxonomy" id="436663"/>
    <lineage>
        <taxon>Bacteria</taxon>
        <taxon>Pseudomonadati</taxon>
        <taxon>Pseudomonadota</taxon>
        <taxon>Alphaproteobacteria</taxon>
        <taxon>Sphingomonadales</taxon>
        <taxon>Sphingomonadaceae</taxon>
        <taxon>Sphingopyxis</taxon>
    </lineage>
</organism>
<dbReference type="PANTHER" id="PTHR35813:SF1">
    <property type="entry name" value="INNER MEMBRANE PROTEIN YBAN"/>
    <property type="match status" value="1"/>
</dbReference>
<evidence type="ECO:0008006" key="4">
    <source>
        <dbReference type="Google" id="ProtNLM"/>
    </source>
</evidence>
<dbReference type="EMBL" id="FZPA01000004">
    <property type="protein sequence ID" value="SNS73114.1"/>
    <property type="molecule type" value="Genomic_DNA"/>
</dbReference>
<name>A0A239GYL9_9SPHN</name>
<dbReference type="AlphaFoldDB" id="A0A239GYL9"/>
<accession>A0A239GYL9</accession>
<protein>
    <recommendedName>
        <fullName evidence="4">DUF454 domain-containing protein</fullName>
    </recommendedName>
</protein>
<feature type="transmembrane region" description="Helical" evidence="1">
    <location>
        <begin position="119"/>
        <end position="137"/>
    </location>
</feature>
<gene>
    <name evidence="2" type="ORF">SAMN06295955_104123</name>
</gene>
<keyword evidence="1" id="KW-0472">Membrane</keyword>
<keyword evidence="1" id="KW-0812">Transmembrane</keyword>
<dbReference type="GO" id="GO:0005886">
    <property type="term" value="C:plasma membrane"/>
    <property type="evidence" value="ECO:0007669"/>
    <property type="project" value="TreeGrafter"/>
</dbReference>
<evidence type="ECO:0000313" key="2">
    <source>
        <dbReference type="EMBL" id="SNS73114.1"/>
    </source>
</evidence>
<feature type="transmembrane region" description="Helical" evidence="1">
    <location>
        <begin position="58"/>
        <end position="86"/>
    </location>
</feature>
<proteinExistence type="predicted"/>
<evidence type="ECO:0000313" key="3">
    <source>
        <dbReference type="Proteomes" id="UP000198339"/>
    </source>
</evidence>
<dbReference type="Proteomes" id="UP000198339">
    <property type="component" value="Unassembled WGS sequence"/>
</dbReference>
<keyword evidence="3" id="KW-1185">Reference proteome</keyword>
<sequence length="162" mass="17392">MGWGYRRKLKAAMPTPLRLASKLASLAAPPLKGGVLLCAISAKPAAMKRHFYLVGGWASLALGALGAFLPLLPTVPFVILAAFCFARSSPRLEAWLVTHPQFGHHIVAWREKGAISRKGKIAATIAFAVSIALAAIFSPWPWVMVPVIAAAVTGSWIWTRPE</sequence>
<reference evidence="2 3" key="1">
    <citation type="submission" date="2017-06" db="EMBL/GenBank/DDBJ databases">
        <authorList>
            <person name="Kim H.J."/>
            <person name="Triplett B.A."/>
        </authorList>
    </citation>
    <scope>NUCLEOTIDE SEQUENCE [LARGE SCALE GENOMIC DNA]</scope>
    <source>
        <strain evidence="2 3">DS15</strain>
    </source>
</reference>
<dbReference type="PANTHER" id="PTHR35813">
    <property type="entry name" value="INNER MEMBRANE PROTEIN YBAN"/>
    <property type="match status" value="1"/>
</dbReference>
<evidence type="ECO:0000256" key="1">
    <source>
        <dbReference type="SAM" id="Phobius"/>
    </source>
</evidence>
<keyword evidence="1" id="KW-1133">Transmembrane helix</keyword>